<organism evidence="2">
    <name type="scientific">Sesamum latifolium</name>
    <dbReference type="NCBI Taxonomy" id="2727402"/>
    <lineage>
        <taxon>Eukaryota</taxon>
        <taxon>Viridiplantae</taxon>
        <taxon>Streptophyta</taxon>
        <taxon>Embryophyta</taxon>
        <taxon>Tracheophyta</taxon>
        <taxon>Spermatophyta</taxon>
        <taxon>Magnoliopsida</taxon>
        <taxon>eudicotyledons</taxon>
        <taxon>Gunneridae</taxon>
        <taxon>Pentapetalae</taxon>
        <taxon>asterids</taxon>
        <taxon>lamiids</taxon>
        <taxon>Lamiales</taxon>
        <taxon>Pedaliaceae</taxon>
        <taxon>Sesamum</taxon>
    </lineage>
</organism>
<protein>
    <submittedName>
        <fullName evidence="2">Uncharacterized protein</fullName>
    </submittedName>
</protein>
<gene>
    <name evidence="2" type="ORF">Slati_0584700</name>
</gene>
<feature type="region of interest" description="Disordered" evidence="1">
    <location>
        <begin position="20"/>
        <end position="67"/>
    </location>
</feature>
<feature type="compositionally biased region" description="Basic residues" evidence="1">
    <location>
        <begin position="45"/>
        <end position="61"/>
    </location>
</feature>
<proteinExistence type="predicted"/>
<accession>A0AAW2Y1G6</accession>
<comment type="caution">
    <text evidence="2">The sequence shown here is derived from an EMBL/GenBank/DDBJ whole genome shotgun (WGS) entry which is preliminary data.</text>
</comment>
<reference evidence="2" key="2">
    <citation type="journal article" date="2024" name="Plant">
        <title>Genomic evolution and insights into agronomic trait innovations of Sesamum species.</title>
        <authorList>
            <person name="Miao H."/>
            <person name="Wang L."/>
            <person name="Qu L."/>
            <person name="Liu H."/>
            <person name="Sun Y."/>
            <person name="Le M."/>
            <person name="Wang Q."/>
            <person name="Wei S."/>
            <person name="Zheng Y."/>
            <person name="Lin W."/>
            <person name="Duan Y."/>
            <person name="Cao H."/>
            <person name="Xiong S."/>
            <person name="Wang X."/>
            <person name="Wei L."/>
            <person name="Li C."/>
            <person name="Ma Q."/>
            <person name="Ju M."/>
            <person name="Zhao R."/>
            <person name="Li G."/>
            <person name="Mu C."/>
            <person name="Tian Q."/>
            <person name="Mei H."/>
            <person name="Zhang T."/>
            <person name="Gao T."/>
            <person name="Zhang H."/>
        </authorList>
    </citation>
    <scope>NUCLEOTIDE SEQUENCE</scope>
    <source>
        <strain evidence="2">KEN1</strain>
    </source>
</reference>
<dbReference type="AlphaFoldDB" id="A0AAW2Y1G6"/>
<dbReference type="EMBL" id="JACGWN010000002">
    <property type="protein sequence ID" value="KAL0459575.1"/>
    <property type="molecule type" value="Genomic_DNA"/>
</dbReference>
<reference evidence="2" key="1">
    <citation type="submission" date="2020-06" db="EMBL/GenBank/DDBJ databases">
        <authorList>
            <person name="Li T."/>
            <person name="Hu X."/>
            <person name="Zhang T."/>
            <person name="Song X."/>
            <person name="Zhang H."/>
            <person name="Dai N."/>
            <person name="Sheng W."/>
            <person name="Hou X."/>
            <person name="Wei L."/>
        </authorList>
    </citation>
    <scope>NUCLEOTIDE SEQUENCE</scope>
    <source>
        <strain evidence="2">KEN1</strain>
        <tissue evidence="2">Leaf</tissue>
    </source>
</reference>
<sequence length="67" mass="7398">MNGGVVGGGACFSIPKLGASRKDRGSVMAAADGGGARTSSWWWGSRKRRRRRRSRDRRPRLQQKAIL</sequence>
<evidence type="ECO:0000256" key="1">
    <source>
        <dbReference type="SAM" id="MobiDB-lite"/>
    </source>
</evidence>
<name>A0AAW2Y1G6_9LAMI</name>
<evidence type="ECO:0000313" key="2">
    <source>
        <dbReference type="EMBL" id="KAL0459575.1"/>
    </source>
</evidence>